<dbReference type="HOGENOM" id="CLU_146041_0_1_6"/>
<feature type="chain" id="PRO_5002870526" description="PA2779 family protein" evidence="2">
    <location>
        <begin position="29"/>
        <end position="130"/>
    </location>
</feature>
<dbReference type="OrthoDB" id="6401969at2"/>
<dbReference type="RefSeq" id="WP_012636883.1">
    <property type="nucleotide sequence ID" value="NC_011901.1"/>
</dbReference>
<organism evidence="3 4">
    <name type="scientific">Thioalkalivibrio sulfidiphilus (strain HL-EbGR7)</name>
    <dbReference type="NCBI Taxonomy" id="396588"/>
    <lineage>
        <taxon>Bacteria</taxon>
        <taxon>Pseudomonadati</taxon>
        <taxon>Pseudomonadota</taxon>
        <taxon>Gammaproteobacteria</taxon>
        <taxon>Chromatiales</taxon>
        <taxon>Ectothiorhodospiraceae</taxon>
        <taxon>Thioalkalivibrio</taxon>
    </lineage>
</organism>
<feature type="transmembrane region" description="Helical" evidence="1">
    <location>
        <begin position="104"/>
        <end position="126"/>
    </location>
</feature>
<proteinExistence type="predicted"/>
<dbReference type="AlphaFoldDB" id="B8GUN3"/>
<evidence type="ECO:0008006" key="5">
    <source>
        <dbReference type="Google" id="ProtNLM"/>
    </source>
</evidence>
<dbReference type="Proteomes" id="UP000002383">
    <property type="component" value="Chromosome"/>
</dbReference>
<feature type="signal peptide" evidence="2">
    <location>
        <begin position="1"/>
        <end position="28"/>
    </location>
</feature>
<accession>B8GUN3</accession>
<evidence type="ECO:0000256" key="1">
    <source>
        <dbReference type="SAM" id="Phobius"/>
    </source>
</evidence>
<dbReference type="eggNOG" id="ENOG5032Z0E">
    <property type="taxonomic scope" value="Bacteria"/>
</dbReference>
<sequence length="130" mass="14146" precursor="true">MMKSGLRTLVTLAATLLLFAIVTSPLHASMVGTGELLASEQAHVDRATLMQTLSREDIREQMERMGVSPEAAQERVSRMTDAEVAELNQRLAELPAGAGVVETVLIIFLILVLLDALGVTDIFSFIRPVR</sequence>
<dbReference type="Pfam" id="PF20332">
    <property type="entry name" value="DUF6627"/>
    <property type="match status" value="1"/>
</dbReference>
<keyword evidence="2" id="KW-0732">Signal</keyword>
<evidence type="ECO:0000313" key="4">
    <source>
        <dbReference type="Proteomes" id="UP000002383"/>
    </source>
</evidence>
<dbReference type="NCBIfam" id="NF033919">
    <property type="entry name" value="PA2779_fam"/>
    <property type="match status" value="1"/>
</dbReference>
<keyword evidence="1" id="KW-1133">Transmembrane helix</keyword>
<name>B8GUN3_THISH</name>
<gene>
    <name evidence="3" type="ordered locus">Tgr7_0295</name>
</gene>
<protein>
    <recommendedName>
        <fullName evidence="5">PA2779 family protein</fullName>
    </recommendedName>
</protein>
<dbReference type="InterPro" id="IPR046735">
    <property type="entry name" value="PA2779-like"/>
</dbReference>
<reference evidence="3 4" key="1">
    <citation type="journal article" date="2011" name="Stand. Genomic Sci.">
        <title>Complete genome sequence of 'Thioalkalivibrio sulfidophilus' HL-EbGr7.</title>
        <authorList>
            <person name="Muyzer G."/>
            <person name="Sorokin D.Y."/>
            <person name="Mavromatis K."/>
            <person name="Lapidus A."/>
            <person name="Clum A."/>
            <person name="Ivanova N."/>
            <person name="Pati A."/>
            <person name="d'Haeseleer P."/>
            <person name="Woyke T."/>
            <person name="Kyrpides N.C."/>
        </authorList>
    </citation>
    <scope>NUCLEOTIDE SEQUENCE [LARGE SCALE GENOMIC DNA]</scope>
    <source>
        <strain evidence="3 4">HL-EbGR7</strain>
    </source>
</reference>
<evidence type="ECO:0000256" key="2">
    <source>
        <dbReference type="SAM" id="SignalP"/>
    </source>
</evidence>
<evidence type="ECO:0000313" key="3">
    <source>
        <dbReference type="EMBL" id="ACL71394.1"/>
    </source>
</evidence>
<dbReference type="InterPro" id="IPR016924">
    <property type="entry name" value="UCP029543"/>
</dbReference>
<keyword evidence="1" id="KW-0472">Membrane</keyword>
<dbReference type="KEGG" id="tgr:Tgr7_0295"/>
<dbReference type="STRING" id="396588.Tgr7_0295"/>
<dbReference type="EMBL" id="CP001339">
    <property type="protein sequence ID" value="ACL71394.1"/>
    <property type="molecule type" value="Genomic_DNA"/>
</dbReference>
<keyword evidence="1" id="KW-0812">Transmembrane</keyword>
<keyword evidence="4" id="KW-1185">Reference proteome</keyword>
<dbReference type="PIRSF" id="PIRSF029543">
    <property type="entry name" value="UCP029543"/>
    <property type="match status" value="1"/>
</dbReference>